<feature type="compositionally biased region" description="Polar residues" evidence="1">
    <location>
        <begin position="274"/>
        <end position="286"/>
    </location>
</feature>
<feature type="region of interest" description="Disordered" evidence="1">
    <location>
        <begin position="161"/>
        <end position="184"/>
    </location>
</feature>
<feature type="region of interest" description="Disordered" evidence="1">
    <location>
        <begin position="266"/>
        <end position="294"/>
    </location>
</feature>
<feature type="compositionally biased region" description="Basic and acidic residues" evidence="1">
    <location>
        <begin position="751"/>
        <end position="760"/>
    </location>
</feature>
<sequence length="819" mass="89705">MPADTFQPRACKCLNVRISPATSPPESTTPPCTGADSSYAPVYVKDDGIAVAHTQVTVRLVSKPEPVPGTAKHSRYTTLTCLFCDLAVYRVYHEVSLDVEGNDAPLFPSESWVEHEVMKSPNGWIEVHKDCIVGDKISEAESSSSYASSFSLVLPPPVSPLSTPLELSQEDQDDVLSKKETSDEPAREYLSNLRPLFLPPPFTPSHPVFHHISGIAGNESQGLRAEAEQRIADFVKAQESELEEKERKLKENVEVLWKNFKHNLDRAQGERGRSASQNQARPTTNAVIGVSSPAPTSASMTVKTFIPERVSASVQHKPSTTTRVSALSASLATSTFHHPAYRSEQTASPTTSTPSPQSPAQSLSSTLVNPNNRGNGSNVLQFNRVIDDNINTQASYRFFFMEEQMKEHERKRVGEKKKERAEVETTPVQNEGSTSKDSKSKPNKKGDPTQTEGSPSPSNKDSESGDATSLRDREKGKRKVTFDVEPAVADANEAEAEQADESDDDDAMMFSLEDLEEDEDAPKNTRSRQTLPLLEAPPSRPLRERRINNGIETFNALRPSSLPAPSHVRPIRSHPGVDASSRLVLKKPAKRASRESAASSVPTPVSENDAAILKLVAADIPSHRGAWKPEGKAWQTFTRRREPHESDEEQDVIPEEGDDEASTARPTNIMGSKRAFTTYQMTSPVEGIPTSLPVTIRMHQVAKQPLSLSSYRAPGIEPPSASSTQEASDGPSSPGSSGKKTPSSAAIRKAMYAERDRSRAMDPGFLDFTSEKDEDEEVESQEDESTKSDDPGGKGRKHARKILQARSEIPTESMWRSLA</sequence>
<keyword evidence="3" id="KW-1185">Reference proteome</keyword>
<feature type="region of interest" description="Disordered" evidence="1">
    <location>
        <begin position="409"/>
        <end position="604"/>
    </location>
</feature>
<dbReference type="EMBL" id="JAACJJ010000028">
    <property type="protein sequence ID" value="KAF5322396.1"/>
    <property type="molecule type" value="Genomic_DNA"/>
</dbReference>
<evidence type="ECO:0000256" key="1">
    <source>
        <dbReference type="SAM" id="MobiDB-lite"/>
    </source>
</evidence>
<name>A0A8H5BGD5_9AGAR</name>
<evidence type="ECO:0000313" key="3">
    <source>
        <dbReference type="Proteomes" id="UP000567179"/>
    </source>
</evidence>
<proteinExistence type="predicted"/>
<feature type="region of interest" description="Disordered" evidence="1">
    <location>
        <begin position="710"/>
        <end position="819"/>
    </location>
</feature>
<dbReference type="AlphaFoldDB" id="A0A8H5BGD5"/>
<feature type="compositionally biased region" description="Polar residues" evidence="1">
    <location>
        <begin position="448"/>
        <end position="459"/>
    </location>
</feature>
<organism evidence="2 3">
    <name type="scientific">Psilocybe cf. subviscida</name>
    <dbReference type="NCBI Taxonomy" id="2480587"/>
    <lineage>
        <taxon>Eukaryota</taxon>
        <taxon>Fungi</taxon>
        <taxon>Dikarya</taxon>
        <taxon>Basidiomycota</taxon>
        <taxon>Agaricomycotina</taxon>
        <taxon>Agaricomycetes</taxon>
        <taxon>Agaricomycetidae</taxon>
        <taxon>Agaricales</taxon>
        <taxon>Agaricineae</taxon>
        <taxon>Strophariaceae</taxon>
        <taxon>Psilocybe</taxon>
    </lineage>
</organism>
<dbReference type="OrthoDB" id="2563191at2759"/>
<dbReference type="Proteomes" id="UP000567179">
    <property type="component" value="Unassembled WGS sequence"/>
</dbReference>
<comment type="caution">
    <text evidence="2">The sequence shown here is derived from an EMBL/GenBank/DDBJ whole genome shotgun (WGS) entry which is preliminary data.</text>
</comment>
<feature type="compositionally biased region" description="Polar residues" evidence="1">
    <location>
        <begin position="664"/>
        <end position="674"/>
    </location>
</feature>
<gene>
    <name evidence="2" type="ORF">D9619_000544</name>
</gene>
<evidence type="ECO:0000313" key="2">
    <source>
        <dbReference type="EMBL" id="KAF5322396.1"/>
    </source>
</evidence>
<feature type="compositionally biased region" description="Acidic residues" evidence="1">
    <location>
        <begin position="645"/>
        <end position="661"/>
    </location>
</feature>
<feature type="region of interest" description="Disordered" evidence="1">
    <location>
        <begin position="639"/>
        <end position="674"/>
    </location>
</feature>
<feature type="compositionally biased region" description="Basic and acidic residues" evidence="1">
    <location>
        <begin position="409"/>
        <end position="423"/>
    </location>
</feature>
<feature type="compositionally biased region" description="Low complexity" evidence="1">
    <location>
        <begin position="346"/>
        <end position="367"/>
    </location>
</feature>
<feature type="compositionally biased region" description="Basic and acidic residues" evidence="1">
    <location>
        <begin position="784"/>
        <end position="793"/>
    </location>
</feature>
<feature type="region of interest" description="Disordered" evidence="1">
    <location>
        <begin position="337"/>
        <end position="375"/>
    </location>
</feature>
<feature type="compositionally biased region" description="Acidic residues" evidence="1">
    <location>
        <begin position="492"/>
        <end position="520"/>
    </location>
</feature>
<accession>A0A8H5BGD5</accession>
<feature type="compositionally biased region" description="Basic residues" evidence="1">
    <location>
        <begin position="794"/>
        <end position="803"/>
    </location>
</feature>
<feature type="compositionally biased region" description="Basic and acidic residues" evidence="1">
    <location>
        <begin position="175"/>
        <end position="184"/>
    </location>
</feature>
<protein>
    <submittedName>
        <fullName evidence="2">Uncharacterized protein</fullName>
    </submittedName>
</protein>
<reference evidence="2 3" key="1">
    <citation type="journal article" date="2020" name="ISME J.">
        <title>Uncovering the hidden diversity of litter-decomposition mechanisms in mushroom-forming fungi.</title>
        <authorList>
            <person name="Floudas D."/>
            <person name="Bentzer J."/>
            <person name="Ahren D."/>
            <person name="Johansson T."/>
            <person name="Persson P."/>
            <person name="Tunlid A."/>
        </authorList>
    </citation>
    <scope>NUCLEOTIDE SEQUENCE [LARGE SCALE GENOMIC DNA]</scope>
    <source>
        <strain evidence="2 3">CBS 101986</strain>
    </source>
</reference>
<feature type="compositionally biased region" description="Low complexity" evidence="1">
    <location>
        <begin position="727"/>
        <end position="746"/>
    </location>
</feature>
<feature type="compositionally biased region" description="Basic and acidic residues" evidence="1">
    <location>
        <begin position="434"/>
        <end position="447"/>
    </location>
</feature>
<feature type="compositionally biased region" description="Acidic residues" evidence="1">
    <location>
        <begin position="772"/>
        <end position="783"/>
    </location>
</feature>